<name>A0ABM7X3Z0_9BACT</name>
<dbReference type="EMBL" id="AP025591">
    <property type="protein sequence ID" value="BDG06522.1"/>
    <property type="molecule type" value="Genomic_DNA"/>
</dbReference>
<evidence type="ECO:0008006" key="4">
    <source>
        <dbReference type="Google" id="ProtNLM"/>
    </source>
</evidence>
<feature type="chain" id="PRO_5047121354" description="TIGR03118 family protein" evidence="1">
    <location>
        <begin position="22"/>
        <end position="397"/>
    </location>
</feature>
<protein>
    <recommendedName>
        <fullName evidence="4">TIGR03118 family protein</fullName>
    </recommendedName>
</protein>
<dbReference type="InterPro" id="IPR017549">
    <property type="entry name" value="APMV_L690"/>
</dbReference>
<dbReference type="Proteomes" id="UP001162891">
    <property type="component" value="Chromosome"/>
</dbReference>
<keyword evidence="3" id="KW-1185">Reference proteome</keyword>
<dbReference type="SUPFAM" id="SSF101898">
    <property type="entry name" value="NHL repeat"/>
    <property type="match status" value="1"/>
</dbReference>
<evidence type="ECO:0000313" key="3">
    <source>
        <dbReference type="Proteomes" id="UP001162891"/>
    </source>
</evidence>
<feature type="signal peptide" evidence="1">
    <location>
        <begin position="1"/>
        <end position="21"/>
    </location>
</feature>
<dbReference type="RefSeq" id="WP_248356722.1">
    <property type="nucleotide sequence ID" value="NZ_AP025591.1"/>
</dbReference>
<proteinExistence type="predicted"/>
<reference evidence="3" key="1">
    <citation type="journal article" date="2022" name="Int. J. Syst. Evol. Microbiol.">
        <title>Anaeromyxobacter oryzae sp. nov., Anaeromyxobacter diazotrophicus sp. nov. and Anaeromyxobacter paludicola sp. nov., isolated from paddy soils.</title>
        <authorList>
            <person name="Itoh H."/>
            <person name="Xu Z."/>
            <person name="Mise K."/>
            <person name="Masuda Y."/>
            <person name="Ushijima N."/>
            <person name="Hayakawa C."/>
            <person name="Shiratori Y."/>
            <person name="Senoo K."/>
        </authorList>
    </citation>
    <scope>NUCLEOTIDE SEQUENCE [LARGE SCALE GENOMIC DNA]</scope>
    <source>
        <strain evidence="3">Red232</strain>
    </source>
</reference>
<evidence type="ECO:0000256" key="1">
    <source>
        <dbReference type="SAM" id="SignalP"/>
    </source>
</evidence>
<organism evidence="2 3">
    <name type="scientific">Anaeromyxobacter oryzae</name>
    <dbReference type="NCBI Taxonomy" id="2918170"/>
    <lineage>
        <taxon>Bacteria</taxon>
        <taxon>Pseudomonadati</taxon>
        <taxon>Myxococcota</taxon>
        <taxon>Myxococcia</taxon>
        <taxon>Myxococcales</taxon>
        <taxon>Cystobacterineae</taxon>
        <taxon>Anaeromyxobacteraceae</taxon>
        <taxon>Anaeromyxobacter</taxon>
    </lineage>
</organism>
<dbReference type="NCBIfam" id="TIGR03118">
    <property type="entry name" value="PEPCTERM_chp_1"/>
    <property type="match status" value="1"/>
</dbReference>
<gene>
    <name evidence="2" type="ORF">AMOR_55180</name>
</gene>
<accession>A0ABM7X3Z0</accession>
<dbReference type="Gene3D" id="2.120.10.30">
    <property type="entry name" value="TolB, C-terminal domain"/>
    <property type="match status" value="1"/>
</dbReference>
<evidence type="ECO:0000313" key="2">
    <source>
        <dbReference type="EMBL" id="BDG06522.1"/>
    </source>
</evidence>
<dbReference type="PROSITE" id="PS51257">
    <property type="entry name" value="PROKAR_LIPOPROTEIN"/>
    <property type="match status" value="1"/>
</dbReference>
<dbReference type="InterPro" id="IPR011042">
    <property type="entry name" value="6-blade_b-propeller_TolB-like"/>
</dbReference>
<keyword evidence="1" id="KW-0732">Signal</keyword>
<sequence>MTSRALSFPATLAAVALSMSACGPGSSRSSAAAQAAAQQPATADSTGGLYVQRNLVSDGAIPAEHVDQNLVNAWGIIHRGTSPWWVSDNGAGVSTLYDGEGVAQFGTPPLVVSVTGAGGGAAAPTGVVDNTGTGFVVSGGGAQEPAFFIFASEDGTISGWNPNVPPPTPPATRSTTTIVKVDESSSDPLGGAVFKGVTIASTSSGDRLFATDFRGGRVAVFDDTFAPVSTSGGFHDPNLPAGYAPFGIRAIDGTIYVTYALQDAQKHDDVAGKHHGFVDAFSTDGVLLRRVASGGKLDSPWGLAMAPAEGFGRFDGKLLVGNFGDGHIVGYRAPGDDGDGGAYLTGKGGRITIDGLWGLGFGNGAAAGPTNVLFFAAGPNGEADGLFGRIDFVPGRD</sequence>